<dbReference type="AlphaFoldDB" id="A0A2T8I091"/>
<accession>A0A2T8I091</accession>
<gene>
    <name evidence="2" type="ORF">PAHAL_9G056500</name>
</gene>
<organism evidence="2">
    <name type="scientific">Panicum hallii</name>
    <dbReference type="NCBI Taxonomy" id="206008"/>
    <lineage>
        <taxon>Eukaryota</taxon>
        <taxon>Viridiplantae</taxon>
        <taxon>Streptophyta</taxon>
        <taxon>Embryophyta</taxon>
        <taxon>Tracheophyta</taxon>
        <taxon>Spermatophyta</taxon>
        <taxon>Magnoliopsida</taxon>
        <taxon>Liliopsida</taxon>
        <taxon>Poales</taxon>
        <taxon>Poaceae</taxon>
        <taxon>PACMAD clade</taxon>
        <taxon>Panicoideae</taxon>
        <taxon>Panicodae</taxon>
        <taxon>Paniceae</taxon>
        <taxon>Panicinae</taxon>
        <taxon>Panicum</taxon>
        <taxon>Panicum sect. Panicum</taxon>
    </lineage>
</organism>
<feature type="compositionally biased region" description="Basic residues" evidence="1">
    <location>
        <begin position="99"/>
        <end position="109"/>
    </location>
</feature>
<dbReference type="Gramene" id="PVH31097">
    <property type="protein sequence ID" value="PVH31097"/>
    <property type="gene ID" value="PAHAL_9G056500"/>
</dbReference>
<dbReference type="Proteomes" id="UP000243499">
    <property type="component" value="Chromosome 9"/>
</dbReference>
<evidence type="ECO:0000313" key="2">
    <source>
        <dbReference type="EMBL" id="PVH31097.1"/>
    </source>
</evidence>
<name>A0A2T8I091_9POAL</name>
<evidence type="ECO:0000256" key="1">
    <source>
        <dbReference type="SAM" id="MobiDB-lite"/>
    </source>
</evidence>
<feature type="region of interest" description="Disordered" evidence="1">
    <location>
        <begin position="86"/>
        <end position="109"/>
    </location>
</feature>
<proteinExistence type="predicted"/>
<sequence length="109" mass="12177">MIDTRPQYTAHLPGVLQWAHHAKKQLHWALLSKLDPLGNPTPTRPWSSPRRSLRRRELVGGDVDPNGSMASPYKYDADALSEASIAPPSPWPWSGMPPRCHRSPAHSNL</sequence>
<protein>
    <submittedName>
        <fullName evidence="2">Uncharacterized protein</fullName>
    </submittedName>
</protein>
<reference evidence="2" key="1">
    <citation type="submission" date="2018-04" db="EMBL/GenBank/DDBJ databases">
        <title>WGS assembly of Panicum hallii.</title>
        <authorList>
            <person name="Lovell J."/>
            <person name="Jenkins J."/>
            <person name="Lowry D."/>
            <person name="Mamidi S."/>
            <person name="Sreedasyam A."/>
            <person name="Weng X."/>
            <person name="Barry K."/>
            <person name="Bonette J."/>
            <person name="Campitelli B."/>
            <person name="Daum C."/>
            <person name="Gordon S."/>
            <person name="Gould B."/>
            <person name="Lipzen A."/>
            <person name="Macqueen A."/>
            <person name="Palacio-Mejia J."/>
            <person name="Plott C."/>
            <person name="Shakirov E."/>
            <person name="Shu S."/>
            <person name="Yoshinaga Y."/>
            <person name="Zane M."/>
            <person name="Rokhsar D."/>
            <person name="Grimwood J."/>
            <person name="Schmutz J."/>
            <person name="Juenger T."/>
        </authorList>
    </citation>
    <scope>NUCLEOTIDE SEQUENCE [LARGE SCALE GENOMIC DNA]</scope>
    <source>
        <strain evidence="2">FIL2</strain>
    </source>
</reference>
<feature type="compositionally biased region" description="Low complexity" evidence="1">
    <location>
        <begin position="40"/>
        <end position="50"/>
    </location>
</feature>
<feature type="region of interest" description="Disordered" evidence="1">
    <location>
        <begin position="37"/>
        <end position="70"/>
    </location>
</feature>
<dbReference type="EMBL" id="CM008054">
    <property type="protein sequence ID" value="PVH31097.1"/>
    <property type="molecule type" value="Genomic_DNA"/>
</dbReference>